<name>A0ACB9BMU6_CICIN</name>
<dbReference type="EMBL" id="CM042014">
    <property type="protein sequence ID" value="KAI3723234.1"/>
    <property type="molecule type" value="Genomic_DNA"/>
</dbReference>
<dbReference type="Proteomes" id="UP001055811">
    <property type="component" value="Linkage Group LG06"/>
</dbReference>
<reference evidence="1 2" key="2">
    <citation type="journal article" date="2022" name="Mol. Ecol. Resour.">
        <title>The genomes of chicory, endive, great burdock and yacon provide insights into Asteraceae paleo-polyploidization history and plant inulin production.</title>
        <authorList>
            <person name="Fan W."/>
            <person name="Wang S."/>
            <person name="Wang H."/>
            <person name="Wang A."/>
            <person name="Jiang F."/>
            <person name="Liu H."/>
            <person name="Zhao H."/>
            <person name="Xu D."/>
            <person name="Zhang Y."/>
        </authorList>
    </citation>
    <scope>NUCLEOTIDE SEQUENCE [LARGE SCALE GENOMIC DNA]</scope>
    <source>
        <strain evidence="2">cv. Punajuju</strain>
        <tissue evidence="1">Leaves</tissue>
    </source>
</reference>
<gene>
    <name evidence="1" type="ORF">L2E82_34684</name>
</gene>
<sequence length="113" mass="12875">MRSSSLPDVEQKHVLDNDPFFVSSGTCSSDSSHGWFSEPEGFQDSRFHKPSCFRPFSRPEPVKTKDSSKKNQQMEFYYCYDHHQANGVDRGALIKLKESANGVRWILSINACV</sequence>
<proteinExistence type="predicted"/>
<comment type="caution">
    <text evidence="1">The sequence shown here is derived from an EMBL/GenBank/DDBJ whole genome shotgun (WGS) entry which is preliminary data.</text>
</comment>
<evidence type="ECO:0000313" key="1">
    <source>
        <dbReference type="EMBL" id="KAI3723234.1"/>
    </source>
</evidence>
<evidence type="ECO:0000313" key="2">
    <source>
        <dbReference type="Proteomes" id="UP001055811"/>
    </source>
</evidence>
<organism evidence="1 2">
    <name type="scientific">Cichorium intybus</name>
    <name type="common">Chicory</name>
    <dbReference type="NCBI Taxonomy" id="13427"/>
    <lineage>
        <taxon>Eukaryota</taxon>
        <taxon>Viridiplantae</taxon>
        <taxon>Streptophyta</taxon>
        <taxon>Embryophyta</taxon>
        <taxon>Tracheophyta</taxon>
        <taxon>Spermatophyta</taxon>
        <taxon>Magnoliopsida</taxon>
        <taxon>eudicotyledons</taxon>
        <taxon>Gunneridae</taxon>
        <taxon>Pentapetalae</taxon>
        <taxon>asterids</taxon>
        <taxon>campanulids</taxon>
        <taxon>Asterales</taxon>
        <taxon>Asteraceae</taxon>
        <taxon>Cichorioideae</taxon>
        <taxon>Cichorieae</taxon>
        <taxon>Cichoriinae</taxon>
        <taxon>Cichorium</taxon>
    </lineage>
</organism>
<reference evidence="2" key="1">
    <citation type="journal article" date="2022" name="Mol. Ecol. Resour.">
        <title>The genomes of chicory, endive, great burdock and yacon provide insights into Asteraceae palaeo-polyploidization history and plant inulin production.</title>
        <authorList>
            <person name="Fan W."/>
            <person name="Wang S."/>
            <person name="Wang H."/>
            <person name="Wang A."/>
            <person name="Jiang F."/>
            <person name="Liu H."/>
            <person name="Zhao H."/>
            <person name="Xu D."/>
            <person name="Zhang Y."/>
        </authorList>
    </citation>
    <scope>NUCLEOTIDE SEQUENCE [LARGE SCALE GENOMIC DNA]</scope>
    <source>
        <strain evidence="2">cv. Punajuju</strain>
    </source>
</reference>
<protein>
    <submittedName>
        <fullName evidence="1">Uncharacterized protein</fullName>
    </submittedName>
</protein>
<keyword evidence="2" id="KW-1185">Reference proteome</keyword>
<accession>A0ACB9BMU6</accession>